<evidence type="ECO:0000256" key="1">
    <source>
        <dbReference type="ARBA" id="ARBA00010936"/>
    </source>
</evidence>
<dbReference type="KEGG" id="tva:4771790"/>
<dbReference type="InterPro" id="IPR002915">
    <property type="entry name" value="DeoC/FbaB/LacD_aldolase"/>
</dbReference>
<dbReference type="PANTHER" id="PTHR10889:SF1">
    <property type="entry name" value="DEOXYRIBOSE-PHOSPHATE ALDOLASE"/>
    <property type="match status" value="1"/>
</dbReference>
<dbReference type="GO" id="GO:0009264">
    <property type="term" value="P:deoxyribonucleotide catabolic process"/>
    <property type="evidence" value="ECO:0000318"/>
    <property type="project" value="GO_Central"/>
</dbReference>
<dbReference type="SMR" id="A2E0R0"/>
<dbReference type="InterPro" id="IPR013785">
    <property type="entry name" value="Aldolase_TIM"/>
</dbReference>
<keyword evidence="5 9" id="KW-0704">Schiff base</keyword>
<dbReference type="HAMAP" id="MF_00114">
    <property type="entry name" value="DeoC_type1"/>
    <property type="match status" value="1"/>
</dbReference>
<feature type="active site" description="Schiff-base intermediate with acetaldehyde" evidence="9">
    <location>
        <position position="189"/>
    </location>
</feature>
<dbReference type="GO" id="GO:0005737">
    <property type="term" value="C:cytoplasm"/>
    <property type="evidence" value="ECO:0007669"/>
    <property type="project" value="InterPro"/>
</dbReference>
<dbReference type="CDD" id="cd00959">
    <property type="entry name" value="DeoC"/>
    <property type="match status" value="1"/>
</dbReference>
<keyword evidence="11" id="KW-1185">Reference proteome</keyword>
<dbReference type="VEuPathDB" id="TrichDB:TVAGG3_0073580"/>
<comment type="catalytic activity">
    <reaction evidence="7">
        <text>2-deoxy-D-ribose 5-phosphate = D-glyceraldehyde 3-phosphate + acetaldehyde</text>
        <dbReference type="Rhea" id="RHEA:12821"/>
        <dbReference type="ChEBI" id="CHEBI:15343"/>
        <dbReference type="ChEBI" id="CHEBI:59776"/>
        <dbReference type="ChEBI" id="CHEBI:62877"/>
        <dbReference type="EC" id="4.1.2.4"/>
    </reaction>
</comment>
<evidence type="ECO:0000256" key="3">
    <source>
        <dbReference type="ARBA" id="ARBA00022490"/>
    </source>
</evidence>
<proteinExistence type="inferred from homology"/>
<dbReference type="OMA" id="KHAGPKV"/>
<reference evidence="10" key="1">
    <citation type="submission" date="2006-10" db="EMBL/GenBank/DDBJ databases">
        <authorList>
            <person name="Amadeo P."/>
            <person name="Zhao Q."/>
            <person name="Wortman J."/>
            <person name="Fraser-Liggett C."/>
            <person name="Carlton J."/>
        </authorList>
    </citation>
    <scope>NUCLEOTIDE SEQUENCE</scope>
    <source>
        <strain evidence="10">G3</strain>
    </source>
</reference>
<name>A2E0R0_TRIV3</name>
<keyword evidence="3" id="KW-0963">Cytoplasm</keyword>
<dbReference type="eggNOG" id="KOG3981">
    <property type="taxonomic scope" value="Eukaryota"/>
</dbReference>
<dbReference type="GO" id="GO:0004139">
    <property type="term" value="F:deoxyribose-phosphate aldolase activity"/>
    <property type="evidence" value="ECO:0000318"/>
    <property type="project" value="GO_Central"/>
</dbReference>
<organism evidence="10 11">
    <name type="scientific">Trichomonas vaginalis (strain ATCC PRA-98 / G3)</name>
    <dbReference type="NCBI Taxonomy" id="412133"/>
    <lineage>
        <taxon>Eukaryota</taxon>
        <taxon>Metamonada</taxon>
        <taxon>Parabasalia</taxon>
        <taxon>Trichomonadida</taxon>
        <taxon>Trichomonadidae</taxon>
        <taxon>Trichomonas</taxon>
    </lineage>
</organism>
<evidence type="ECO:0000256" key="9">
    <source>
        <dbReference type="PIRSR" id="PIRSR001357-50"/>
    </source>
</evidence>
<evidence type="ECO:0000256" key="5">
    <source>
        <dbReference type="ARBA" id="ARBA00023270"/>
    </source>
</evidence>
<dbReference type="SUPFAM" id="SSF51569">
    <property type="entry name" value="Aldolase"/>
    <property type="match status" value="1"/>
</dbReference>
<dbReference type="UniPathway" id="UPA00002">
    <property type="reaction ID" value="UER00468"/>
</dbReference>
<evidence type="ECO:0000313" key="11">
    <source>
        <dbReference type="Proteomes" id="UP000001542"/>
    </source>
</evidence>
<dbReference type="InterPro" id="IPR011343">
    <property type="entry name" value="DeoC"/>
</dbReference>
<evidence type="ECO:0000256" key="2">
    <source>
        <dbReference type="ARBA" id="ARBA00012515"/>
    </source>
</evidence>
<dbReference type="Pfam" id="PF01791">
    <property type="entry name" value="DeoC"/>
    <property type="match status" value="1"/>
</dbReference>
<dbReference type="SMART" id="SM01133">
    <property type="entry name" value="DeoC"/>
    <property type="match status" value="1"/>
</dbReference>
<sequence>MDYPERVEYVAKQLGITAEEVREKLAHAPEDPTFCPDPANLPKHIDFTVLTAFSTTQDIINLCEKAKKFQTIAVCVNPNRVHICKEQLAGTNIRIASVVGFPLGATTSAAKAFEAKEAAAAGAIEIDMVIDIGALIEGDYKKVCQDIAEIVAAVPQCYVKCIIETCYLNEEQIIDASILTVLGGAHNVKTSTGFGTAGAKPEHVAIMRKVVGPKFGVKAAGGIRTKEAAHAVIAAGASRIGASSPALFE</sequence>
<dbReference type="PIRSF" id="PIRSF001357">
    <property type="entry name" value="DeoC"/>
    <property type="match status" value="1"/>
</dbReference>
<reference evidence="10" key="2">
    <citation type="journal article" date="2007" name="Science">
        <title>Draft genome sequence of the sexually transmitted pathogen Trichomonas vaginalis.</title>
        <authorList>
            <person name="Carlton J.M."/>
            <person name="Hirt R.P."/>
            <person name="Silva J.C."/>
            <person name="Delcher A.L."/>
            <person name="Schatz M."/>
            <person name="Zhao Q."/>
            <person name="Wortman J.R."/>
            <person name="Bidwell S.L."/>
            <person name="Alsmark U.C.M."/>
            <person name="Besteiro S."/>
            <person name="Sicheritz-Ponten T."/>
            <person name="Noel C.J."/>
            <person name="Dacks J.B."/>
            <person name="Foster P.G."/>
            <person name="Simillion C."/>
            <person name="Van de Peer Y."/>
            <person name="Miranda-Saavedra D."/>
            <person name="Barton G.J."/>
            <person name="Westrop G.D."/>
            <person name="Mueller S."/>
            <person name="Dessi D."/>
            <person name="Fiori P.L."/>
            <person name="Ren Q."/>
            <person name="Paulsen I."/>
            <person name="Zhang H."/>
            <person name="Bastida-Corcuera F.D."/>
            <person name="Simoes-Barbosa A."/>
            <person name="Brown M.T."/>
            <person name="Hayes R.D."/>
            <person name="Mukherjee M."/>
            <person name="Okumura C.Y."/>
            <person name="Schneider R."/>
            <person name="Smith A.J."/>
            <person name="Vanacova S."/>
            <person name="Villalvazo M."/>
            <person name="Haas B.J."/>
            <person name="Pertea M."/>
            <person name="Feldblyum T.V."/>
            <person name="Utterback T.R."/>
            <person name="Shu C.L."/>
            <person name="Osoegawa K."/>
            <person name="de Jong P.J."/>
            <person name="Hrdy I."/>
            <person name="Horvathova L."/>
            <person name="Zubacova Z."/>
            <person name="Dolezal P."/>
            <person name="Malik S.B."/>
            <person name="Logsdon J.M. Jr."/>
            <person name="Henze K."/>
            <person name="Gupta A."/>
            <person name="Wang C.C."/>
            <person name="Dunne R.L."/>
            <person name="Upcroft J.A."/>
            <person name="Upcroft P."/>
            <person name="White O."/>
            <person name="Salzberg S.L."/>
            <person name="Tang P."/>
            <person name="Chiu C.-H."/>
            <person name="Lee Y.-S."/>
            <person name="Embley T.M."/>
            <person name="Coombs G.H."/>
            <person name="Mottram J.C."/>
            <person name="Tachezy J."/>
            <person name="Fraser-Liggett C.M."/>
            <person name="Johnson P.J."/>
        </authorList>
    </citation>
    <scope>NUCLEOTIDE SEQUENCE [LARGE SCALE GENOMIC DNA]</scope>
    <source>
        <strain evidence="10">G3</strain>
    </source>
</reference>
<dbReference type="InterPro" id="IPR028581">
    <property type="entry name" value="DeoC_typeI"/>
</dbReference>
<dbReference type="EC" id="4.1.2.4" evidence="2"/>
<dbReference type="VEuPathDB" id="TrichDB:TVAG_468210"/>
<dbReference type="NCBIfam" id="TIGR00126">
    <property type="entry name" value="deoC"/>
    <property type="match status" value="1"/>
</dbReference>
<evidence type="ECO:0000256" key="7">
    <source>
        <dbReference type="ARBA" id="ARBA00048791"/>
    </source>
</evidence>
<dbReference type="GO" id="GO:0016052">
    <property type="term" value="P:carbohydrate catabolic process"/>
    <property type="evidence" value="ECO:0000318"/>
    <property type="project" value="GO_Central"/>
</dbReference>
<evidence type="ECO:0000256" key="8">
    <source>
        <dbReference type="ARBA" id="ARBA00056337"/>
    </source>
</evidence>
<dbReference type="InParanoid" id="A2E0R0"/>
<dbReference type="Gene3D" id="3.20.20.70">
    <property type="entry name" value="Aldolase class I"/>
    <property type="match status" value="1"/>
</dbReference>
<keyword evidence="4" id="KW-0456">Lyase</keyword>
<evidence type="ECO:0000313" key="10">
    <source>
        <dbReference type="EMBL" id="EAY13805.1"/>
    </source>
</evidence>
<dbReference type="OrthoDB" id="70823at2759"/>
<protein>
    <recommendedName>
        <fullName evidence="2">deoxyribose-phosphate aldolase</fullName>
        <ecNumber evidence="2">4.1.2.4</ecNumber>
    </recommendedName>
    <alternativeName>
        <fullName evidence="6">2-deoxy-D-ribose 5-phosphate aldolase</fullName>
    </alternativeName>
</protein>
<dbReference type="STRING" id="5722.A2E0R0"/>
<dbReference type="AlphaFoldDB" id="A2E0R0"/>
<gene>
    <name evidence="10" type="ORF">TVAG_468210</name>
</gene>
<evidence type="ECO:0000256" key="4">
    <source>
        <dbReference type="ARBA" id="ARBA00023239"/>
    </source>
</evidence>
<dbReference type="GO" id="GO:0046386">
    <property type="term" value="P:deoxyribose phosphate catabolic process"/>
    <property type="evidence" value="ECO:0007669"/>
    <property type="project" value="UniProtKB-UniPathway"/>
</dbReference>
<dbReference type="Proteomes" id="UP000001542">
    <property type="component" value="Unassembled WGS sequence"/>
</dbReference>
<dbReference type="PANTHER" id="PTHR10889">
    <property type="entry name" value="DEOXYRIBOSE-PHOSPHATE ALDOLASE"/>
    <property type="match status" value="1"/>
</dbReference>
<evidence type="ECO:0000256" key="6">
    <source>
        <dbReference type="ARBA" id="ARBA00032755"/>
    </source>
</evidence>
<feature type="active site" description="Schiff-base intermediate with acetaldehyde" evidence="9">
    <location>
        <position position="218"/>
    </location>
</feature>
<accession>A2E0R0</accession>
<dbReference type="EMBL" id="DS113280">
    <property type="protein sequence ID" value="EAY13805.1"/>
    <property type="molecule type" value="Genomic_DNA"/>
</dbReference>
<dbReference type="RefSeq" id="XP_001326028.1">
    <property type="nucleotide sequence ID" value="XM_001325993.1"/>
</dbReference>
<comment type="similarity">
    <text evidence="1">Belongs to the DeoC/FbaB aldolase family. DeoC type 1 subfamily.</text>
</comment>
<dbReference type="FunFam" id="3.20.20.70:FF:000198">
    <property type="entry name" value="Deoxyribose-phosphate aldolase"/>
    <property type="match status" value="1"/>
</dbReference>
<comment type="function">
    <text evidence="8">Catalyzes a reversible aldol reaction between acetaldehyde and D-glyceraldehyde 3-phosphate to generate 2-deoxy-D-ribose 5-phosphate.</text>
</comment>